<name>A0A4Q1CGB8_9BACT</name>
<reference evidence="3 4" key="1">
    <citation type="submission" date="2019-01" db="EMBL/GenBank/DDBJ databases">
        <title>Lacibacter sp. strain TTM-7.</title>
        <authorList>
            <person name="Chen W.-M."/>
        </authorList>
    </citation>
    <scope>NUCLEOTIDE SEQUENCE [LARGE SCALE GENOMIC DNA]</scope>
    <source>
        <strain evidence="3 4">TTM-7</strain>
    </source>
</reference>
<evidence type="ECO:0000256" key="1">
    <source>
        <dbReference type="SAM" id="SignalP"/>
    </source>
</evidence>
<comment type="caution">
    <text evidence="3">The sequence shown here is derived from an EMBL/GenBank/DDBJ whole genome shotgun (WGS) entry which is preliminary data.</text>
</comment>
<dbReference type="OrthoDB" id="9770043at2"/>
<dbReference type="SUPFAM" id="SSF50952">
    <property type="entry name" value="Soluble quinoprotein glucose dehydrogenase"/>
    <property type="match status" value="1"/>
</dbReference>
<dbReference type="RefSeq" id="WP_129131927.1">
    <property type="nucleotide sequence ID" value="NZ_SDHW01000005.1"/>
</dbReference>
<organism evidence="3 4">
    <name type="scientific">Lacibacter luteus</name>
    <dbReference type="NCBI Taxonomy" id="2508719"/>
    <lineage>
        <taxon>Bacteria</taxon>
        <taxon>Pseudomonadati</taxon>
        <taxon>Bacteroidota</taxon>
        <taxon>Chitinophagia</taxon>
        <taxon>Chitinophagales</taxon>
        <taxon>Chitinophagaceae</taxon>
        <taxon>Lacibacter</taxon>
    </lineage>
</organism>
<evidence type="ECO:0000259" key="2">
    <source>
        <dbReference type="Pfam" id="PF07995"/>
    </source>
</evidence>
<evidence type="ECO:0000313" key="4">
    <source>
        <dbReference type="Proteomes" id="UP000290204"/>
    </source>
</evidence>
<dbReference type="InterPro" id="IPR011042">
    <property type="entry name" value="6-blade_b-propeller_TolB-like"/>
</dbReference>
<protein>
    <submittedName>
        <fullName evidence="3">PQQ-dependent sugar dehydrogenase</fullName>
    </submittedName>
</protein>
<feature type="domain" description="Glucose/Sorbosone dehydrogenase" evidence="2">
    <location>
        <begin position="77"/>
        <end position="402"/>
    </location>
</feature>
<dbReference type="PANTHER" id="PTHR19328:SF75">
    <property type="entry name" value="ALDOSE SUGAR DEHYDROGENASE YLII"/>
    <property type="match status" value="1"/>
</dbReference>
<dbReference type="PANTHER" id="PTHR19328">
    <property type="entry name" value="HEDGEHOG-INTERACTING PROTEIN"/>
    <property type="match status" value="1"/>
</dbReference>
<keyword evidence="1" id="KW-0732">Signal</keyword>
<feature type="signal peptide" evidence="1">
    <location>
        <begin position="1"/>
        <end position="20"/>
    </location>
</feature>
<dbReference type="InterPro" id="IPR012938">
    <property type="entry name" value="Glc/Sorbosone_DH"/>
</dbReference>
<dbReference type="AlphaFoldDB" id="A0A4Q1CGB8"/>
<accession>A0A4Q1CGB8</accession>
<dbReference type="Pfam" id="PF07995">
    <property type="entry name" value="GSDH"/>
    <property type="match status" value="1"/>
</dbReference>
<dbReference type="Proteomes" id="UP000290204">
    <property type="component" value="Unassembled WGS sequence"/>
</dbReference>
<dbReference type="InterPro" id="IPR011041">
    <property type="entry name" value="Quinoprot_gluc/sorb_DH_b-prop"/>
</dbReference>
<proteinExistence type="predicted"/>
<feature type="chain" id="PRO_5020532266" evidence="1">
    <location>
        <begin position="21"/>
        <end position="408"/>
    </location>
</feature>
<dbReference type="EMBL" id="SDHW01000005">
    <property type="protein sequence ID" value="RXK58871.1"/>
    <property type="molecule type" value="Genomic_DNA"/>
</dbReference>
<sequence length="408" mass="44249">MKAKLLLYGSAILLSGHAYGCADKPTNPYSDTTNLPPVETRPAGTDYKPAFPGQTRIGGIKTTTAYKVDQLATAIGRPWAIVPIPGGNFLVTDKSGFMQLFDGNGKLIKKITGLPAVDASGQGGLLDVAPDPDFTTNKTIYWSFSEKTGTVNLMAVAKGQLNEATGTVDNAVVIFRATPALKSNAHYGSRIVFDKDGNMFVSTGERSILEGRVQAQDLASGLGKIFKITKDGKPAPGNPFIGKAGAMPEIYSYGNRNVQSLDIHPVTGDLWECEFGPRGGDELNIIKAGKNYGWPTITYGTEYSGQKIGDAIQQKEGMEQPVYYWDPTLSPSGMTFYKGNAIPEWENNLFIGGLSGSHICRLVIKDNKVVGEERLLADKQERFRDVAYFNGMLYAVTDNGNMYRISKQ</sequence>
<evidence type="ECO:0000313" key="3">
    <source>
        <dbReference type="EMBL" id="RXK58871.1"/>
    </source>
</evidence>
<keyword evidence="4" id="KW-1185">Reference proteome</keyword>
<dbReference type="Gene3D" id="2.120.10.30">
    <property type="entry name" value="TolB, C-terminal domain"/>
    <property type="match status" value="1"/>
</dbReference>
<gene>
    <name evidence="3" type="ORF">ESA94_15905</name>
</gene>